<dbReference type="InterPro" id="IPR025287">
    <property type="entry name" value="WAK_GUB"/>
</dbReference>
<dbReference type="Proteomes" id="UP000322667">
    <property type="component" value="Chromosome A10"/>
</dbReference>
<sequence>MPKPKPQLSIYALMAVIVVSPNHNFQPCIAKTRNKYCNLTVCGNATISYLFQLSTQPPKCDDHRFKLNCDSNNYIILSLNHGKFYIQSIWYKYSTIRAIDMASNKRRKRRKNGDDLR</sequence>
<evidence type="ECO:0000259" key="6">
    <source>
        <dbReference type="Pfam" id="PF13947"/>
    </source>
</evidence>
<accession>A0A5D2NWR9</accession>
<protein>
    <recommendedName>
        <fullName evidence="6">Wall-associated receptor kinase galacturonan-binding domain-containing protein</fullName>
    </recommendedName>
</protein>
<keyword evidence="5" id="KW-0472">Membrane</keyword>
<evidence type="ECO:0000256" key="5">
    <source>
        <dbReference type="ARBA" id="ARBA00023136"/>
    </source>
</evidence>
<proteinExistence type="predicted"/>
<organism evidence="7 8">
    <name type="scientific">Gossypium tomentosum</name>
    <name type="common">Hawaiian cotton</name>
    <name type="synonym">Gossypium sandvicense</name>
    <dbReference type="NCBI Taxonomy" id="34277"/>
    <lineage>
        <taxon>Eukaryota</taxon>
        <taxon>Viridiplantae</taxon>
        <taxon>Streptophyta</taxon>
        <taxon>Embryophyta</taxon>
        <taxon>Tracheophyta</taxon>
        <taxon>Spermatophyta</taxon>
        <taxon>Magnoliopsida</taxon>
        <taxon>eudicotyledons</taxon>
        <taxon>Gunneridae</taxon>
        <taxon>Pentapetalae</taxon>
        <taxon>rosids</taxon>
        <taxon>malvids</taxon>
        <taxon>Malvales</taxon>
        <taxon>Malvaceae</taxon>
        <taxon>Malvoideae</taxon>
        <taxon>Gossypium</taxon>
    </lineage>
</organism>
<evidence type="ECO:0000313" key="8">
    <source>
        <dbReference type="Proteomes" id="UP000322667"/>
    </source>
</evidence>
<reference evidence="7 8" key="1">
    <citation type="submission" date="2019-07" db="EMBL/GenBank/DDBJ databases">
        <title>WGS assembly of Gossypium tomentosum.</title>
        <authorList>
            <person name="Chen Z.J."/>
            <person name="Sreedasyam A."/>
            <person name="Ando A."/>
            <person name="Song Q."/>
            <person name="De L."/>
            <person name="Hulse-Kemp A."/>
            <person name="Ding M."/>
            <person name="Ye W."/>
            <person name="Kirkbride R."/>
            <person name="Jenkins J."/>
            <person name="Plott C."/>
            <person name="Lovell J."/>
            <person name="Lin Y.-M."/>
            <person name="Vaughn R."/>
            <person name="Liu B."/>
            <person name="Li W."/>
            <person name="Simpson S."/>
            <person name="Scheffler B."/>
            <person name="Saski C."/>
            <person name="Grover C."/>
            <person name="Hu G."/>
            <person name="Conover J."/>
            <person name="Carlson J."/>
            <person name="Shu S."/>
            <person name="Boston L."/>
            <person name="Williams M."/>
            <person name="Peterson D."/>
            <person name="Mcgee K."/>
            <person name="Jones D."/>
            <person name="Wendel J."/>
            <person name="Stelly D."/>
            <person name="Grimwood J."/>
            <person name="Schmutz J."/>
        </authorList>
    </citation>
    <scope>NUCLEOTIDE SEQUENCE [LARGE SCALE GENOMIC DNA]</scope>
    <source>
        <strain evidence="7">7179.01</strain>
    </source>
</reference>
<keyword evidence="8" id="KW-1185">Reference proteome</keyword>
<dbReference type="EMBL" id="CM017619">
    <property type="protein sequence ID" value="TYI07505.1"/>
    <property type="molecule type" value="Genomic_DNA"/>
</dbReference>
<keyword evidence="3" id="KW-0732">Signal</keyword>
<dbReference type="GO" id="GO:0030247">
    <property type="term" value="F:polysaccharide binding"/>
    <property type="evidence" value="ECO:0007669"/>
    <property type="project" value="InterPro"/>
</dbReference>
<dbReference type="Pfam" id="PF13947">
    <property type="entry name" value="GUB_WAK_bind"/>
    <property type="match status" value="1"/>
</dbReference>
<evidence type="ECO:0000313" key="7">
    <source>
        <dbReference type="EMBL" id="TYI07505.1"/>
    </source>
</evidence>
<evidence type="ECO:0000256" key="2">
    <source>
        <dbReference type="ARBA" id="ARBA00022692"/>
    </source>
</evidence>
<name>A0A5D2NWR9_GOSTO</name>
<feature type="domain" description="Wall-associated receptor kinase galacturonan-binding" evidence="6">
    <location>
        <begin position="37"/>
        <end position="100"/>
    </location>
</feature>
<dbReference type="GO" id="GO:0016020">
    <property type="term" value="C:membrane"/>
    <property type="evidence" value="ECO:0007669"/>
    <property type="project" value="UniProtKB-SubCell"/>
</dbReference>
<dbReference type="AlphaFoldDB" id="A0A5D2NWR9"/>
<evidence type="ECO:0000256" key="3">
    <source>
        <dbReference type="ARBA" id="ARBA00022729"/>
    </source>
</evidence>
<keyword evidence="2" id="KW-0812">Transmembrane</keyword>
<gene>
    <name evidence="7" type="ORF">ES332_A10G232000v1</name>
</gene>
<keyword evidence="4" id="KW-1133">Transmembrane helix</keyword>
<comment type="subcellular location">
    <subcellularLocation>
        <location evidence="1">Membrane</location>
        <topology evidence="1">Single-pass membrane protein</topology>
    </subcellularLocation>
</comment>
<evidence type="ECO:0000256" key="1">
    <source>
        <dbReference type="ARBA" id="ARBA00004167"/>
    </source>
</evidence>
<evidence type="ECO:0000256" key="4">
    <source>
        <dbReference type="ARBA" id="ARBA00022989"/>
    </source>
</evidence>